<sequence>MKFFGVLTQVLFLALPVSITAAPIDAPKDIDLAKRACPTVDTVVTWLIDYSSVGDNTVFYTSGAGQQAAADLAAEVGGSWFGSAFGNQLTTWLDECDGQQDENQLIAVMSEALARRSTGATYVVLGQYPIGTDSVWLRNEYPNLTGVSSITAVNARDLSQRQGYTPHQNPWSS</sequence>
<accession>A0A136IYB4</accession>
<feature type="chain" id="PRO_5007293257" evidence="1">
    <location>
        <begin position="22"/>
        <end position="173"/>
    </location>
</feature>
<dbReference type="InParanoid" id="A0A136IYB4"/>
<protein>
    <submittedName>
        <fullName evidence="2">Uncharacterized protein</fullName>
    </submittedName>
</protein>
<evidence type="ECO:0000256" key="1">
    <source>
        <dbReference type="SAM" id="SignalP"/>
    </source>
</evidence>
<dbReference type="EMBL" id="KQ964253">
    <property type="protein sequence ID" value="KXJ89965.1"/>
    <property type="molecule type" value="Genomic_DNA"/>
</dbReference>
<name>A0A136IYB4_9PEZI</name>
<feature type="signal peptide" evidence="1">
    <location>
        <begin position="1"/>
        <end position="21"/>
    </location>
</feature>
<organism evidence="2 3">
    <name type="scientific">Microdochium bolleyi</name>
    <dbReference type="NCBI Taxonomy" id="196109"/>
    <lineage>
        <taxon>Eukaryota</taxon>
        <taxon>Fungi</taxon>
        <taxon>Dikarya</taxon>
        <taxon>Ascomycota</taxon>
        <taxon>Pezizomycotina</taxon>
        <taxon>Sordariomycetes</taxon>
        <taxon>Xylariomycetidae</taxon>
        <taxon>Xylariales</taxon>
        <taxon>Microdochiaceae</taxon>
        <taxon>Microdochium</taxon>
    </lineage>
</organism>
<keyword evidence="3" id="KW-1185">Reference proteome</keyword>
<reference evidence="3" key="1">
    <citation type="submission" date="2016-02" db="EMBL/GenBank/DDBJ databases">
        <title>Draft genome sequence of Microdochium bolleyi, a fungal endophyte of beachgrass.</title>
        <authorList>
            <consortium name="DOE Joint Genome Institute"/>
            <person name="David A.S."/>
            <person name="May G."/>
            <person name="Haridas S."/>
            <person name="Lim J."/>
            <person name="Wang M."/>
            <person name="Labutti K."/>
            <person name="Lipzen A."/>
            <person name="Barry K."/>
            <person name="Grigoriev I.V."/>
        </authorList>
    </citation>
    <scope>NUCLEOTIDE SEQUENCE [LARGE SCALE GENOMIC DNA]</scope>
    <source>
        <strain evidence="3">J235TASD1</strain>
    </source>
</reference>
<proteinExistence type="predicted"/>
<dbReference type="OrthoDB" id="4600802at2759"/>
<evidence type="ECO:0000313" key="2">
    <source>
        <dbReference type="EMBL" id="KXJ89965.1"/>
    </source>
</evidence>
<evidence type="ECO:0000313" key="3">
    <source>
        <dbReference type="Proteomes" id="UP000070501"/>
    </source>
</evidence>
<dbReference type="Proteomes" id="UP000070501">
    <property type="component" value="Unassembled WGS sequence"/>
</dbReference>
<keyword evidence="1" id="KW-0732">Signal</keyword>
<gene>
    <name evidence="2" type="ORF">Micbo1qcDRAFT_205589</name>
</gene>
<dbReference type="AlphaFoldDB" id="A0A136IYB4"/>